<evidence type="ECO:0000313" key="3">
    <source>
        <dbReference type="Proteomes" id="UP000515152"/>
    </source>
</evidence>
<dbReference type="KEGG" id="char:116222821"/>
<protein>
    <submittedName>
        <fullName evidence="4">Proline-rich receptor-like protein kinase PERK2</fullName>
    </submittedName>
</protein>
<evidence type="ECO:0000256" key="1">
    <source>
        <dbReference type="SAM" id="MobiDB-lite"/>
    </source>
</evidence>
<dbReference type="AlphaFoldDB" id="A0A6P8GEZ5"/>
<dbReference type="RefSeq" id="XP_031433540.1">
    <property type="nucleotide sequence ID" value="XM_031577680.2"/>
</dbReference>
<reference evidence="4" key="1">
    <citation type="submission" date="2025-08" db="UniProtKB">
        <authorList>
            <consortium name="RefSeq"/>
        </authorList>
    </citation>
    <scope>IDENTIFICATION</scope>
</reference>
<feature type="transmembrane region" description="Helical" evidence="2">
    <location>
        <begin position="58"/>
        <end position="82"/>
    </location>
</feature>
<dbReference type="Proteomes" id="UP000515152">
    <property type="component" value="Chromosome 12"/>
</dbReference>
<proteinExistence type="predicted"/>
<sequence>MQPEHVTALGSLQIPSQPVRLHESSPQGRGQLSPPLGSSPQAPCVASVLPPTCWTLEVAAVVLLMTVAGVAILILLYMVLLLRHRLKVAQAGNTVEYWGFFRSARYSLKEPRPPQVFPVPTTVVTPGPDVTAPPVIESKPLADLPPCVSLAQHQPPPPYWEPPPSLSPTSSGQSPPNPSTQLRTSPLPPRFTKSLPPVAAPVLRTTSVPIIPFPSLPRPLHLKSQASLPLRPLSAQPHPHIYTTPPSPHLSWGACSDVDVYSRVGSMTLSRPASRSQTQVILFEHSAL</sequence>
<feature type="compositionally biased region" description="Polar residues" evidence="1">
    <location>
        <begin position="24"/>
        <end position="38"/>
    </location>
</feature>
<dbReference type="GeneID" id="116222821"/>
<dbReference type="OrthoDB" id="8963759at2759"/>
<feature type="region of interest" description="Disordered" evidence="1">
    <location>
        <begin position="153"/>
        <end position="193"/>
    </location>
</feature>
<accession>A0A6P8GEZ5</accession>
<feature type="region of interest" description="Disordered" evidence="1">
    <location>
        <begin position="18"/>
        <end position="38"/>
    </location>
</feature>
<organism evidence="3 4">
    <name type="scientific">Clupea harengus</name>
    <name type="common">Atlantic herring</name>
    <dbReference type="NCBI Taxonomy" id="7950"/>
    <lineage>
        <taxon>Eukaryota</taxon>
        <taxon>Metazoa</taxon>
        <taxon>Chordata</taxon>
        <taxon>Craniata</taxon>
        <taxon>Vertebrata</taxon>
        <taxon>Euteleostomi</taxon>
        <taxon>Actinopterygii</taxon>
        <taxon>Neopterygii</taxon>
        <taxon>Teleostei</taxon>
        <taxon>Clupei</taxon>
        <taxon>Clupeiformes</taxon>
        <taxon>Clupeoidei</taxon>
        <taxon>Clupeidae</taxon>
        <taxon>Clupea</taxon>
    </lineage>
</organism>
<gene>
    <name evidence="4" type="primary">LOC116222821</name>
</gene>
<evidence type="ECO:0000256" key="2">
    <source>
        <dbReference type="SAM" id="Phobius"/>
    </source>
</evidence>
<feature type="compositionally biased region" description="Pro residues" evidence="1">
    <location>
        <begin position="154"/>
        <end position="166"/>
    </location>
</feature>
<name>A0A6P8GEZ5_CLUHA</name>
<keyword evidence="3" id="KW-1185">Reference proteome</keyword>
<keyword evidence="2" id="KW-0812">Transmembrane</keyword>
<keyword evidence="2" id="KW-1133">Transmembrane helix</keyword>
<feature type="compositionally biased region" description="Polar residues" evidence="1">
    <location>
        <begin position="169"/>
        <end position="184"/>
    </location>
</feature>
<evidence type="ECO:0000313" key="4">
    <source>
        <dbReference type="RefSeq" id="XP_031433540.1"/>
    </source>
</evidence>
<keyword evidence="2" id="KW-0472">Membrane</keyword>